<evidence type="ECO:0000256" key="2">
    <source>
        <dbReference type="SAM" id="MobiDB-lite"/>
    </source>
</evidence>
<sequence length="1064" mass="110583">MFPVRNFVKRCRPALLALAVPALAVAGVAVAVPAQADPGVVTIQVGGDGAITAMAGGDGHRIDPAAAGGELPIRVVTSYTFNGVTTSDASSVAGATGPVRIDVTVQNITGKLERVNADIDGRAVSHEVLVATPMSVAAGVELPGIAPEAVRTPQAGGEGIATNGVVAVNDRGTTTVQWAGLTGVGSTTSLLHFTLVVEAQDFVTPVINIATQPGFGINPDSRKQREETLLVSQTIRTLQESADILADSGTALEDARAMLANAGGSIGSRTIRDLEMSRGRIENSAQSVSSTLESLESRLNSLFASTGSTMSSSLAETTATVRTLLGNPDAPRPRIDINPDTCEINFGLEEDLPATPSPAAPSPAAPSPGEGPSAPASPAPSPSASAGTGAAPSPWPTLPNGDPSPRPTASSIPMATLSPAPKPSGPAAGDDLPTVTNPEEVIPAGGVYGVINGLSARLEALSATTTRCQEHILSDLDSILGPQNPSPEDCANPAVATTLTCTVLSAHHDLNELSNQVRSEGEELVTQLRGGSQHKNLDTVEQLDGALRSVNTLAKDLQIYQHEGRLPQPEPTPGLSPSFPPRPGTEPSGSPEPSAGTEPSGTPEPSAAPTAEPSTGPSTGAPHEIPPETVDSSAPMTPYIDELKKRFDAALKLVDTLDKEFARVNAEAGKAFERNQAQDKRLTEITESMCIDAGLTREVGSEEPIANPKLDKKAVREVVRDLTGAECPHTAGMIGNRAGKYRQSVRFLGQETRDHITSIMEASQSVSGENQPEAIAGLAQLRESLTQSQQILTDLDAERARLDDQRKDRTAQLAQMVDELNKNIATTVDIYADLAPLARDVVGELDAFAAELDGFVGKSKTRTDETGTTNRDRLYTGVSTARDRTERSSSAIFDSVSNQLTVFSENLRNTGSSAVRSTTGLITDANNTLDAETNQLMDENSATVSTTSRNAITNSDAVSALIMQDLVNVLADIGTNTPGGGGLLGAMKTSEGHLGIADAKLSDSTATTTTIQSGYRSALGADAFGAARLRASLARLEQLPTLPASGNAEIGMYSFHVIPAEEEK</sequence>
<protein>
    <submittedName>
        <fullName evidence="4">Uncharacterized protein</fullName>
    </submittedName>
</protein>
<dbReference type="PANTHER" id="PTHR13037:SF24">
    <property type="entry name" value="POLYCOMB PROTEIN PCL-RELATED"/>
    <property type="match status" value="1"/>
</dbReference>
<evidence type="ECO:0000256" key="3">
    <source>
        <dbReference type="SAM" id="SignalP"/>
    </source>
</evidence>
<organism evidence="4 5">
    <name type="scientific">Actinotignum timonense</name>
    <dbReference type="NCBI Taxonomy" id="1870995"/>
    <lineage>
        <taxon>Bacteria</taxon>
        <taxon>Bacillati</taxon>
        <taxon>Actinomycetota</taxon>
        <taxon>Actinomycetes</taxon>
        <taxon>Actinomycetales</taxon>
        <taxon>Actinomycetaceae</taxon>
        <taxon>Actinotignum</taxon>
    </lineage>
</organism>
<dbReference type="AlphaFoldDB" id="A0AAW9HDW4"/>
<name>A0AAW9HDW4_9ACTO</name>
<keyword evidence="3" id="KW-0732">Signal</keyword>
<dbReference type="GeneID" id="92812860"/>
<dbReference type="Proteomes" id="UP001288320">
    <property type="component" value="Unassembled WGS sequence"/>
</dbReference>
<feature type="region of interest" description="Disordered" evidence="2">
    <location>
        <begin position="349"/>
        <end position="440"/>
    </location>
</feature>
<feature type="compositionally biased region" description="Low complexity" evidence="2">
    <location>
        <begin position="382"/>
        <end position="392"/>
    </location>
</feature>
<feature type="region of interest" description="Disordered" evidence="2">
    <location>
        <begin position="564"/>
        <end position="635"/>
    </location>
</feature>
<feature type="compositionally biased region" description="Pro residues" evidence="2">
    <location>
        <begin position="568"/>
        <end position="584"/>
    </location>
</feature>
<proteinExistence type="predicted"/>
<evidence type="ECO:0000256" key="1">
    <source>
        <dbReference type="ARBA" id="ARBA00022581"/>
    </source>
</evidence>
<reference evidence="4" key="1">
    <citation type="submission" date="2023-10" db="EMBL/GenBank/DDBJ databases">
        <title>Whole Genome based description of the genera Actinobaculum and Actinotignum reveals a complex phylogenetic relationship within the species included in the genus Actinotignum.</title>
        <authorList>
            <person name="Jensen C.S."/>
            <person name="Dargis R."/>
            <person name="Kemp M."/>
            <person name="Christensen J.J."/>
        </authorList>
    </citation>
    <scope>NUCLEOTIDE SEQUENCE</scope>
    <source>
        <strain evidence="4">SLA_B245</strain>
    </source>
</reference>
<keyword evidence="1" id="KW-0945">Host-virus interaction</keyword>
<dbReference type="RefSeq" id="WP_087070351.1">
    <property type="nucleotide sequence ID" value="NZ_CAUPFC010000003.1"/>
</dbReference>
<accession>A0AAW9HDW4</accession>
<evidence type="ECO:0000313" key="4">
    <source>
        <dbReference type="EMBL" id="MDY5141154.1"/>
    </source>
</evidence>
<feature type="signal peptide" evidence="3">
    <location>
        <begin position="1"/>
        <end position="36"/>
    </location>
</feature>
<feature type="compositionally biased region" description="Low complexity" evidence="2">
    <location>
        <begin position="585"/>
        <end position="620"/>
    </location>
</feature>
<evidence type="ECO:0000313" key="5">
    <source>
        <dbReference type="Proteomes" id="UP001288320"/>
    </source>
</evidence>
<dbReference type="EMBL" id="JAWNFV010000016">
    <property type="protein sequence ID" value="MDY5141154.1"/>
    <property type="molecule type" value="Genomic_DNA"/>
</dbReference>
<feature type="chain" id="PRO_5043566957" evidence="3">
    <location>
        <begin position="37"/>
        <end position="1064"/>
    </location>
</feature>
<dbReference type="PANTHER" id="PTHR13037">
    <property type="entry name" value="FORMIN"/>
    <property type="match status" value="1"/>
</dbReference>
<comment type="caution">
    <text evidence="4">The sequence shown here is derived from an EMBL/GenBank/DDBJ whole genome shotgun (WGS) entry which is preliminary data.</text>
</comment>
<feature type="compositionally biased region" description="Pro residues" evidence="2">
    <location>
        <begin position="355"/>
        <end position="366"/>
    </location>
</feature>
<feature type="compositionally biased region" description="Pro residues" evidence="2">
    <location>
        <begin position="393"/>
        <end position="406"/>
    </location>
</feature>
<gene>
    <name evidence="4" type="ORF">R6G74_07540</name>
</gene>